<dbReference type="PANTHER" id="PTHR43236">
    <property type="entry name" value="ANTITOXIN HIGA1"/>
    <property type="match status" value="1"/>
</dbReference>
<dbReference type="AlphaFoldDB" id="A0A4D7Z467"/>
<dbReference type="InterPro" id="IPR010359">
    <property type="entry name" value="IrrE_HExxH"/>
</dbReference>
<proteinExistence type="predicted"/>
<sequence>MKVDFRLENIGDRLTTQKLALYVDGIPLWPVRGLAESLEIQIDDLLAHLTEFWKPLMLRQTYPLDLNPVRPSLLLAAAKESWADKPEKEVDREDEQINFFRDCHDLSQCFAGYFDLPVLWMLRSGDKMLLDTAEGDVAHVDFEAARLALEAVGNTIATCLSANNGRWAKLIAAWENRDQGNEFRLLSWSTSLDEAIARDLAEKGFLDIPRTVTEAANDNDELRIAARMASALPPEQIEDILKMVRSIPRRDAKGLETLGEEVRNYLDREEPYARPFEQGEAAARYVRQALGIGSGAKVDVFEMAETIGVNVIVGALQPSTLDGLAVSGRSHGPAAWLNADSDRHEGPGAPEVRGQVRITLAHELCHLLLDGKNALGAVEVLRSKMPKAIEQRARAFAGELLLPTEAAMYAWRDAHRPTNPDDLAELLQKLCEDYTVSKSVASWKVQHGARELGADLGHALDVIVPQR</sequence>
<name>A0A4D7Z467_AGRTU</name>
<evidence type="ECO:0000313" key="2">
    <source>
        <dbReference type="EMBL" id="QCL97744.1"/>
    </source>
</evidence>
<protein>
    <submittedName>
        <fullName evidence="2">ImmA/IrrE family metallo-endopeptidase</fullName>
    </submittedName>
</protein>
<evidence type="ECO:0000259" key="1">
    <source>
        <dbReference type="Pfam" id="PF06114"/>
    </source>
</evidence>
<gene>
    <name evidence="2" type="ORF">CFBP7129_26390</name>
</gene>
<reference evidence="2 3" key="1">
    <citation type="submission" date="2019-04" db="EMBL/GenBank/DDBJ databases">
        <title>Complete genome sequence of Agrobacterium tumefaciens CFBP7129.</title>
        <authorList>
            <person name="Haryono M."/>
            <person name="Lin Y.-C."/>
            <person name="Lai E.-M."/>
            <person name="Kuo C.-H."/>
        </authorList>
    </citation>
    <scope>NUCLEOTIDE SEQUENCE [LARGE SCALE GENOMIC DNA]</scope>
    <source>
        <strain evidence="2 3">CFBP7129</strain>
        <plasmid evidence="3">patcfbp7129a</plasmid>
    </source>
</reference>
<keyword evidence="2" id="KW-0614">Plasmid</keyword>
<dbReference type="RefSeq" id="WP_137006083.1">
    <property type="nucleotide sequence ID" value="NZ_CP039924.1"/>
</dbReference>
<dbReference type="PANTHER" id="PTHR43236:SF1">
    <property type="entry name" value="BLL7220 PROTEIN"/>
    <property type="match status" value="1"/>
</dbReference>
<feature type="domain" description="IrrE N-terminal-like" evidence="1">
    <location>
        <begin position="355"/>
        <end position="441"/>
    </location>
</feature>
<dbReference type="Proteomes" id="UP000298649">
    <property type="component" value="Plasmid pAtCFBP7129a"/>
</dbReference>
<dbReference type="InterPro" id="IPR052345">
    <property type="entry name" value="Rad_response_metalloprotease"/>
</dbReference>
<accession>A0A4D7Z467</accession>
<dbReference type="Gene3D" id="1.10.10.2910">
    <property type="match status" value="1"/>
</dbReference>
<organism evidence="2 3">
    <name type="scientific">Agrobacterium tumefaciens</name>
    <dbReference type="NCBI Taxonomy" id="358"/>
    <lineage>
        <taxon>Bacteria</taxon>
        <taxon>Pseudomonadati</taxon>
        <taxon>Pseudomonadota</taxon>
        <taxon>Alphaproteobacteria</taxon>
        <taxon>Hyphomicrobiales</taxon>
        <taxon>Rhizobiaceae</taxon>
        <taxon>Rhizobium/Agrobacterium group</taxon>
        <taxon>Agrobacterium</taxon>
        <taxon>Agrobacterium tumefaciens complex</taxon>
    </lineage>
</organism>
<evidence type="ECO:0000313" key="3">
    <source>
        <dbReference type="Proteomes" id="UP000298649"/>
    </source>
</evidence>
<dbReference type="Pfam" id="PF06114">
    <property type="entry name" value="Peptidase_M78"/>
    <property type="match status" value="1"/>
</dbReference>
<geneLocation type="plasmid" evidence="3">
    <name>patcfbp7129a</name>
</geneLocation>
<dbReference type="EMBL" id="CP039924">
    <property type="protein sequence ID" value="QCL97744.1"/>
    <property type="molecule type" value="Genomic_DNA"/>
</dbReference>